<dbReference type="InterPro" id="IPR021224">
    <property type="entry name" value="DUF2690"/>
</dbReference>
<reference evidence="3" key="1">
    <citation type="journal article" date="2017" name="Acta Pharm. Sin. B (APSB)">
        <title>Biosynthesis of the antibiotic chuangxinmycin from Actinoplanes tsinanensis.</title>
        <authorList>
            <person name="Shi Y."/>
            <person name="Jiang Z."/>
            <person name="Li X."/>
            <person name="Zuo L."/>
            <person name="Lei X."/>
            <person name="Yu L."/>
            <person name="Wu L."/>
            <person name="Jiang J."/>
            <person name="Hong B."/>
        </authorList>
    </citation>
    <scope>NUCLEOTIDE SEQUENCE</scope>
    <source>
        <strain evidence="3">CPCC 200056</strain>
    </source>
</reference>
<sequence length="331" mass="35295">MGVERDEPTRSARRELALLLRSWWEAHPDKITQEALARRITERGVRISQEMLSRYLNRSRPTTARPDVIRTMHEVLRRAPEELDVALELHARATAPQTPPAEGAATSQPAGDAGTAAPKGVEPTSAAPLLTRTPHTPRPASRKKWPWIAVVAAAVVGASGLTAFMTLGDQRQNTPRGHGATPSASPTALVSPTAQGSPAGTHPPAECRDESCFGIDAKYAICQDDAATYYTGRAHGVLVELRFSPACQAAWAKMSGTSQGDVVRVTNNAGRSRHYTQQWGRDAHTTMVEAVSPDDAKACARTPRGEVCATKAVASAPRDAAPGERAAPGGR</sequence>
<dbReference type="CDD" id="cd00093">
    <property type="entry name" value="HTH_XRE"/>
    <property type="match status" value="1"/>
</dbReference>
<feature type="region of interest" description="Disordered" evidence="1">
    <location>
        <begin position="169"/>
        <end position="205"/>
    </location>
</feature>
<protein>
    <recommendedName>
        <fullName evidence="4">DUF2690 domain-containing protein</fullName>
    </recommendedName>
</protein>
<feature type="compositionally biased region" description="Polar residues" evidence="1">
    <location>
        <begin position="182"/>
        <end position="198"/>
    </location>
</feature>
<dbReference type="InterPro" id="IPR001387">
    <property type="entry name" value="Cro/C1-type_HTH"/>
</dbReference>
<name>A0A290YXJ5_9ACTN</name>
<organism evidence="3">
    <name type="scientific">Actinoplanes tsinanensis</name>
    <dbReference type="NCBI Taxonomy" id="2039464"/>
    <lineage>
        <taxon>Bacteria</taxon>
        <taxon>Bacillati</taxon>
        <taxon>Actinomycetota</taxon>
        <taxon>Actinomycetes</taxon>
        <taxon>Micromonosporales</taxon>
        <taxon>Micromonosporaceae</taxon>
        <taxon>Actinoplanes</taxon>
    </lineage>
</organism>
<dbReference type="AlphaFoldDB" id="A0A290YXJ5"/>
<feature type="transmembrane region" description="Helical" evidence="2">
    <location>
        <begin position="145"/>
        <end position="167"/>
    </location>
</feature>
<keyword evidence="2" id="KW-0812">Transmembrane</keyword>
<evidence type="ECO:0000256" key="2">
    <source>
        <dbReference type="SAM" id="Phobius"/>
    </source>
</evidence>
<keyword evidence="2" id="KW-1133">Transmembrane helix</keyword>
<feature type="region of interest" description="Disordered" evidence="1">
    <location>
        <begin position="94"/>
        <end position="143"/>
    </location>
</feature>
<proteinExistence type="predicted"/>
<accession>A0A290YXJ5</accession>
<evidence type="ECO:0000256" key="1">
    <source>
        <dbReference type="SAM" id="MobiDB-lite"/>
    </source>
</evidence>
<evidence type="ECO:0008006" key="4">
    <source>
        <dbReference type="Google" id="ProtNLM"/>
    </source>
</evidence>
<dbReference type="Pfam" id="PF10901">
    <property type="entry name" value="DUF2690"/>
    <property type="match status" value="1"/>
</dbReference>
<evidence type="ECO:0000313" key="3">
    <source>
        <dbReference type="EMBL" id="ATE50856.1"/>
    </source>
</evidence>
<dbReference type="EMBL" id="MF462127">
    <property type="protein sequence ID" value="ATE50856.1"/>
    <property type="molecule type" value="Genomic_DNA"/>
</dbReference>
<keyword evidence="2" id="KW-0472">Membrane</keyword>